<dbReference type="Proteomes" id="UP000292958">
    <property type="component" value="Unassembled WGS sequence"/>
</dbReference>
<evidence type="ECO:0000313" key="1">
    <source>
        <dbReference type="EMBL" id="RZU39131.1"/>
    </source>
</evidence>
<organism evidence="1 2">
    <name type="scientific">Edaphobacter modestus</name>
    <dbReference type="NCBI Taxonomy" id="388466"/>
    <lineage>
        <taxon>Bacteria</taxon>
        <taxon>Pseudomonadati</taxon>
        <taxon>Acidobacteriota</taxon>
        <taxon>Terriglobia</taxon>
        <taxon>Terriglobales</taxon>
        <taxon>Acidobacteriaceae</taxon>
        <taxon>Edaphobacter</taxon>
    </lineage>
</organism>
<sequence length="223" mass="24723">MLRSLLLVITLGIPSLLSARQSRPLADAGTSICEYPRSQGGMGKWVASKSGFSAAVEIRASVTQAGVARHCTTSWIVHVRGEDGHVSTIKVAERDDRPDEDGWSQENSFEIDAFSRDGKKVLLSPIEAQGDWDETTPIVLDLTNDMQWRIELYPLFKKQIPADCSVVYRALEFTSKGNVLISAASTETDLEVGTKPCFANSLWELDYRNKKTSRVTSIRSQTR</sequence>
<evidence type="ECO:0000313" key="2">
    <source>
        <dbReference type="Proteomes" id="UP000292958"/>
    </source>
</evidence>
<dbReference type="EMBL" id="SHKW01000001">
    <property type="protein sequence ID" value="RZU39131.1"/>
    <property type="molecule type" value="Genomic_DNA"/>
</dbReference>
<gene>
    <name evidence="1" type="ORF">BDD14_0466</name>
</gene>
<name>A0A4Q7YQI3_9BACT</name>
<protein>
    <submittedName>
        <fullName evidence="1">Uncharacterized protein</fullName>
    </submittedName>
</protein>
<accession>A0A4Q7YQI3</accession>
<proteinExistence type="predicted"/>
<dbReference type="AlphaFoldDB" id="A0A4Q7YQI3"/>
<reference evidence="1 2" key="1">
    <citation type="submission" date="2019-02" db="EMBL/GenBank/DDBJ databases">
        <title>Genomic Encyclopedia of Archaeal and Bacterial Type Strains, Phase II (KMG-II): from individual species to whole genera.</title>
        <authorList>
            <person name="Goeker M."/>
        </authorList>
    </citation>
    <scope>NUCLEOTIDE SEQUENCE [LARGE SCALE GENOMIC DNA]</scope>
    <source>
        <strain evidence="1 2">DSM 18101</strain>
    </source>
</reference>
<keyword evidence="2" id="KW-1185">Reference proteome</keyword>
<comment type="caution">
    <text evidence="1">The sequence shown here is derived from an EMBL/GenBank/DDBJ whole genome shotgun (WGS) entry which is preliminary data.</text>
</comment>